<keyword evidence="6" id="KW-1185">Reference proteome</keyword>
<keyword evidence="1" id="KW-0677">Repeat</keyword>
<name>A0A6A6WIJ3_9PEZI</name>
<dbReference type="OrthoDB" id="10263032at2759"/>
<gene>
    <name evidence="5" type="ORF">EJ05DRAFT_507458</name>
</gene>
<feature type="region of interest" description="Disordered" evidence="4">
    <location>
        <begin position="595"/>
        <end position="655"/>
    </location>
</feature>
<evidence type="ECO:0000313" key="5">
    <source>
        <dbReference type="EMBL" id="KAF2761836.1"/>
    </source>
</evidence>
<dbReference type="FunFam" id="1.25.40.1040:FF:000003">
    <property type="entry name" value="N-terminal acetyltransferase A, auxiliary subunit"/>
    <property type="match status" value="1"/>
</dbReference>
<dbReference type="GeneID" id="54488975"/>
<organism evidence="5 6">
    <name type="scientific">Pseudovirgaria hyperparasitica</name>
    <dbReference type="NCBI Taxonomy" id="470096"/>
    <lineage>
        <taxon>Eukaryota</taxon>
        <taxon>Fungi</taxon>
        <taxon>Dikarya</taxon>
        <taxon>Ascomycota</taxon>
        <taxon>Pezizomycotina</taxon>
        <taxon>Dothideomycetes</taxon>
        <taxon>Dothideomycetes incertae sedis</taxon>
        <taxon>Acrospermales</taxon>
        <taxon>Acrospermaceae</taxon>
        <taxon>Pseudovirgaria</taxon>
    </lineage>
</organism>
<proteinExistence type="predicted"/>
<dbReference type="PROSITE" id="PS50005">
    <property type="entry name" value="TPR"/>
    <property type="match status" value="1"/>
</dbReference>
<dbReference type="InterPro" id="IPR021183">
    <property type="entry name" value="NatA_aux_su"/>
</dbReference>
<evidence type="ECO:0000313" key="6">
    <source>
        <dbReference type="Proteomes" id="UP000799437"/>
    </source>
</evidence>
<dbReference type="RefSeq" id="XP_033604287.1">
    <property type="nucleotide sequence ID" value="XM_033747921.1"/>
</dbReference>
<keyword evidence="2 3" id="KW-0802">TPR repeat</keyword>
<dbReference type="EMBL" id="ML996566">
    <property type="protein sequence ID" value="KAF2761836.1"/>
    <property type="molecule type" value="Genomic_DNA"/>
</dbReference>
<dbReference type="PANTHER" id="PTHR22767:SF2">
    <property type="entry name" value="N(ALPHA)-ACETYLTRANSFERASE 15_16, ISOFORM A"/>
    <property type="match status" value="1"/>
</dbReference>
<accession>A0A6A6WIJ3</accession>
<dbReference type="Gene3D" id="1.25.40.1010">
    <property type="match status" value="1"/>
</dbReference>
<feature type="compositionally biased region" description="Basic and acidic residues" evidence="4">
    <location>
        <begin position="615"/>
        <end position="633"/>
    </location>
</feature>
<evidence type="ECO:0000256" key="1">
    <source>
        <dbReference type="ARBA" id="ARBA00022737"/>
    </source>
</evidence>
<dbReference type="InterPro" id="IPR011990">
    <property type="entry name" value="TPR-like_helical_dom_sf"/>
</dbReference>
<dbReference type="SUPFAM" id="SSF48452">
    <property type="entry name" value="TPR-like"/>
    <property type="match status" value="3"/>
</dbReference>
<dbReference type="SMART" id="SM00028">
    <property type="entry name" value="TPR"/>
    <property type="match status" value="3"/>
</dbReference>
<dbReference type="AlphaFoldDB" id="A0A6A6WIJ3"/>
<reference evidence="5" key="1">
    <citation type="journal article" date="2020" name="Stud. Mycol.">
        <title>101 Dothideomycetes genomes: a test case for predicting lifestyles and emergence of pathogens.</title>
        <authorList>
            <person name="Haridas S."/>
            <person name="Albert R."/>
            <person name="Binder M."/>
            <person name="Bloem J."/>
            <person name="Labutti K."/>
            <person name="Salamov A."/>
            <person name="Andreopoulos B."/>
            <person name="Baker S."/>
            <person name="Barry K."/>
            <person name="Bills G."/>
            <person name="Bluhm B."/>
            <person name="Cannon C."/>
            <person name="Castanera R."/>
            <person name="Culley D."/>
            <person name="Daum C."/>
            <person name="Ezra D."/>
            <person name="Gonzalez J."/>
            <person name="Henrissat B."/>
            <person name="Kuo A."/>
            <person name="Liang C."/>
            <person name="Lipzen A."/>
            <person name="Lutzoni F."/>
            <person name="Magnuson J."/>
            <person name="Mondo S."/>
            <person name="Nolan M."/>
            <person name="Ohm R."/>
            <person name="Pangilinan J."/>
            <person name="Park H.-J."/>
            <person name="Ramirez L."/>
            <person name="Alfaro M."/>
            <person name="Sun H."/>
            <person name="Tritt A."/>
            <person name="Yoshinaga Y."/>
            <person name="Zwiers L.-H."/>
            <person name="Turgeon B."/>
            <person name="Goodwin S."/>
            <person name="Spatafora J."/>
            <person name="Crous P."/>
            <person name="Grigoriev I."/>
        </authorList>
    </citation>
    <scope>NUCLEOTIDE SEQUENCE</scope>
    <source>
        <strain evidence="5">CBS 121739</strain>
    </source>
</reference>
<dbReference type="GO" id="GO:0031415">
    <property type="term" value="C:NatA complex"/>
    <property type="evidence" value="ECO:0007669"/>
    <property type="project" value="TreeGrafter"/>
</dbReference>
<dbReference type="PIRSF" id="PIRSF000422">
    <property type="entry name" value="N-terminal-AcTrfase-A_aux_su"/>
    <property type="match status" value="1"/>
</dbReference>
<evidence type="ECO:0000256" key="4">
    <source>
        <dbReference type="SAM" id="MobiDB-lite"/>
    </source>
</evidence>
<dbReference type="Pfam" id="PF12569">
    <property type="entry name" value="NatA_aux_su"/>
    <property type="match status" value="1"/>
</dbReference>
<evidence type="ECO:0000256" key="3">
    <source>
        <dbReference type="PROSITE-ProRule" id="PRU00339"/>
    </source>
</evidence>
<dbReference type="InterPro" id="IPR019734">
    <property type="entry name" value="TPR_rpt"/>
</dbReference>
<sequence length="848" mass="96411">MSQSQQLPQLPPKESSLFRQVVKNYEAKQYKKGIKAADQILRKVPDHADTLAMKSLIINSQGKPDEAFALAKKALASKLDPKSEIRGMKSHICWHVYGLLHKHSKNYEEALKAFKFAHSLDPGNPNIMRDMSQLQVQIRDYQGYIQSRTEMLKQRASIRQNWTALALAHHLKGDLAEAEKVLTMYEDTLKSPPTKTDIEHSEAVLYKNSIIAEAGDVERALEHLDTIRKDNLDRTSVMELRAQYLLQLGRKEEAQIAYRALIKRNNEYRNYYEGLEKSLDLDRSNAEHKKQLKALYESFAQESERLDAARRIPLDFLQGEDFEAAVDAYLRRMLEKGVPSTFTNVKALYADPAKQATIQQLITKYAAEKETNGSGDAETNGESASGFQKAVLYFLAQHYDYHLSRDLNKATEYIEKALTLTPTSVDLNRTKARIIKHTGDTEAASRQMNHAREQDLRDRYINTKCAKYQLRNNENDSAIETMSKFTRNETAGGPLGDLHDMQCMWFLTEDAESFQRRGILNLALKRYKSLYDIFDVWSDDQYDFHTFSLRKGQIRAYVDMIRWEDNLRSHPMFTRMALSAVKIYLNLADNPKLSSGQVNGEDTAVEKKANRKAKKEKEAREKAEAEKKEAERKSGKKSTGADGESKKEDPDPEGKVLLATKTPLEDAMKFLAPVLEFSPKSVEGQNLGFEVFIRRRKYLLALKCLLAAAALDPESPVVHEQAIRLRYTLDALSEPLAIPVAEVIKSSFTLVPAQASLAAHNDSYLNENKQSVSHIRHGLKTRQFLDLKTLPQNEKDLMESIKLPSATVDDVVKGISVLKEWNSEQAVRKSFVDVAREKWPNVTAFKSA</sequence>
<dbReference type="PANTHER" id="PTHR22767">
    <property type="entry name" value="N-TERMINAL ACETYLTRANSFERASE-RELATED"/>
    <property type="match status" value="1"/>
</dbReference>
<feature type="compositionally biased region" description="Basic and acidic residues" evidence="4">
    <location>
        <begin position="643"/>
        <end position="654"/>
    </location>
</feature>
<dbReference type="Proteomes" id="UP000799437">
    <property type="component" value="Unassembled WGS sequence"/>
</dbReference>
<protein>
    <submittedName>
        <fullName evidence="5">N-alpha-acetyltransferas-like protein 15</fullName>
    </submittedName>
</protein>
<evidence type="ECO:0000256" key="2">
    <source>
        <dbReference type="ARBA" id="ARBA00022803"/>
    </source>
</evidence>
<feature type="repeat" description="TPR" evidence="3">
    <location>
        <begin position="91"/>
        <end position="124"/>
    </location>
</feature>
<dbReference type="Gene3D" id="1.25.40.1040">
    <property type="match status" value="1"/>
</dbReference>